<evidence type="ECO:0000313" key="2">
    <source>
        <dbReference type="Proteomes" id="UP001597097"/>
    </source>
</evidence>
<organism evidence="1 2">
    <name type="scientific">Nonomuraea guangzhouensis</name>
    <dbReference type="NCBI Taxonomy" id="1291555"/>
    <lineage>
        <taxon>Bacteria</taxon>
        <taxon>Bacillati</taxon>
        <taxon>Actinomycetota</taxon>
        <taxon>Actinomycetes</taxon>
        <taxon>Streptosporangiales</taxon>
        <taxon>Streptosporangiaceae</taxon>
        <taxon>Nonomuraea</taxon>
    </lineage>
</organism>
<dbReference type="Proteomes" id="UP001597097">
    <property type="component" value="Unassembled WGS sequence"/>
</dbReference>
<evidence type="ECO:0000313" key="1">
    <source>
        <dbReference type="EMBL" id="MFD1537229.1"/>
    </source>
</evidence>
<keyword evidence="2" id="KW-1185">Reference proteome</keyword>
<dbReference type="EMBL" id="JBHUCM010000008">
    <property type="protein sequence ID" value="MFD1537229.1"/>
    <property type="molecule type" value="Genomic_DNA"/>
</dbReference>
<reference evidence="2" key="1">
    <citation type="journal article" date="2019" name="Int. J. Syst. Evol. Microbiol.">
        <title>The Global Catalogue of Microorganisms (GCM) 10K type strain sequencing project: providing services to taxonomists for standard genome sequencing and annotation.</title>
        <authorList>
            <consortium name="The Broad Institute Genomics Platform"/>
            <consortium name="The Broad Institute Genome Sequencing Center for Infectious Disease"/>
            <person name="Wu L."/>
            <person name="Ma J."/>
        </authorList>
    </citation>
    <scope>NUCLEOTIDE SEQUENCE [LARGE SCALE GENOMIC DNA]</scope>
    <source>
        <strain evidence="2">CGMCC 1.15399</strain>
    </source>
</reference>
<proteinExistence type="predicted"/>
<comment type="caution">
    <text evidence="1">The sequence shown here is derived from an EMBL/GenBank/DDBJ whole genome shotgun (WGS) entry which is preliminary data.</text>
</comment>
<gene>
    <name evidence="1" type="ORF">ACFSJ0_09300</name>
</gene>
<dbReference type="InterPro" id="IPR049457">
    <property type="entry name" value="Emfourin"/>
</dbReference>
<dbReference type="RefSeq" id="WP_219528707.1">
    <property type="nucleotide sequence ID" value="NZ_JAHKRM010000005.1"/>
</dbReference>
<dbReference type="Pfam" id="PF20242">
    <property type="entry name" value="Emfourin"/>
    <property type="match status" value="1"/>
</dbReference>
<name>A0ABW4G390_9ACTN</name>
<protein>
    <submittedName>
        <fullName evidence="1">Protealysin inhibitor emfourin</fullName>
    </submittedName>
</protein>
<accession>A0ABW4G390</accession>
<sequence length="88" mass="9502">MTLETSGGFTGLRRHVTLDTDLDDDLRSVLTALSAAEPAATPATAAQPRYRLTVHHPTGDQTTELTEPDVPAALRPLLTELLRHATPF</sequence>